<dbReference type="InterPro" id="IPR000719">
    <property type="entry name" value="Prot_kinase_dom"/>
</dbReference>
<dbReference type="PROSITE" id="PS50011">
    <property type="entry name" value="PROTEIN_KINASE_DOM"/>
    <property type="match status" value="1"/>
</dbReference>
<dbReference type="Pfam" id="PF00560">
    <property type="entry name" value="LRR_1"/>
    <property type="match status" value="9"/>
</dbReference>
<keyword evidence="11" id="KW-0677">Repeat</keyword>
<keyword evidence="6" id="KW-0723">Serine/threonine-protein kinase</keyword>
<protein>
    <recommendedName>
        <fullName evidence="4">non-specific serine/threonine protein kinase</fullName>
        <ecNumber evidence="4">2.7.11.1</ecNumber>
    </recommendedName>
</protein>
<dbReference type="SUPFAM" id="SSF56112">
    <property type="entry name" value="Protein kinase-like (PK-like)"/>
    <property type="match status" value="1"/>
</dbReference>
<dbReference type="AlphaFoldDB" id="A0A9D4U2W2"/>
<keyword evidence="12 21" id="KW-0547">Nucleotide-binding</keyword>
<evidence type="ECO:0000256" key="12">
    <source>
        <dbReference type="ARBA" id="ARBA00022741"/>
    </source>
</evidence>
<evidence type="ECO:0000256" key="2">
    <source>
        <dbReference type="ARBA" id="ARBA00008684"/>
    </source>
</evidence>
<evidence type="ECO:0000256" key="9">
    <source>
        <dbReference type="ARBA" id="ARBA00022692"/>
    </source>
</evidence>
<dbReference type="SUPFAM" id="SSF52047">
    <property type="entry name" value="RNI-like"/>
    <property type="match status" value="1"/>
</dbReference>
<keyword evidence="17" id="KW-0675">Receptor</keyword>
<dbReference type="PROSITE" id="PS00107">
    <property type="entry name" value="PROTEIN_KINASE_ATP"/>
    <property type="match status" value="1"/>
</dbReference>
<evidence type="ECO:0000256" key="3">
    <source>
        <dbReference type="ARBA" id="ARBA00009592"/>
    </source>
</evidence>
<dbReference type="Pfam" id="PF13855">
    <property type="entry name" value="LRR_8"/>
    <property type="match status" value="2"/>
</dbReference>
<feature type="signal peptide" evidence="23">
    <location>
        <begin position="1"/>
        <end position="20"/>
    </location>
</feature>
<evidence type="ECO:0000256" key="13">
    <source>
        <dbReference type="ARBA" id="ARBA00022777"/>
    </source>
</evidence>
<dbReference type="FunFam" id="3.80.10.10:FF:000213">
    <property type="entry name" value="Tyrosine-sulfated glycopeptide receptor 1"/>
    <property type="match status" value="1"/>
</dbReference>
<evidence type="ECO:0000256" key="19">
    <source>
        <dbReference type="ARBA" id="ARBA00047899"/>
    </source>
</evidence>
<keyword evidence="16 22" id="KW-0472">Membrane</keyword>
<evidence type="ECO:0000256" key="6">
    <source>
        <dbReference type="ARBA" id="ARBA00022527"/>
    </source>
</evidence>
<dbReference type="InterPro" id="IPR045381">
    <property type="entry name" value="BRI1_island_dom"/>
</dbReference>
<dbReference type="Proteomes" id="UP000886520">
    <property type="component" value="Chromosome 24"/>
</dbReference>
<organism evidence="25 26">
    <name type="scientific">Adiantum capillus-veneris</name>
    <name type="common">Maidenhair fern</name>
    <dbReference type="NCBI Taxonomy" id="13818"/>
    <lineage>
        <taxon>Eukaryota</taxon>
        <taxon>Viridiplantae</taxon>
        <taxon>Streptophyta</taxon>
        <taxon>Embryophyta</taxon>
        <taxon>Tracheophyta</taxon>
        <taxon>Polypodiopsida</taxon>
        <taxon>Polypodiidae</taxon>
        <taxon>Polypodiales</taxon>
        <taxon>Pteridineae</taxon>
        <taxon>Pteridaceae</taxon>
        <taxon>Vittarioideae</taxon>
        <taxon>Adiantum</taxon>
    </lineage>
</organism>
<evidence type="ECO:0000256" key="1">
    <source>
        <dbReference type="ARBA" id="ARBA00004251"/>
    </source>
</evidence>
<dbReference type="Gene3D" id="3.80.10.10">
    <property type="entry name" value="Ribonuclease Inhibitor"/>
    <property type="match status" value="3"/>
</dbReference>
<dbReference type="GO" id="GO:0005886">
    <property type="term" value="C:plasma membrane"/>
    <property type="evidence" value="ECO:0007669"/>
    <property type="project" value="UniProtKB-SubCell"/>
</dbReference>
<dbReference type="EC" id="2.7.11.1" evidence="4"/>
<dbReference type="InterPro" id="IPR008271">
    <property type="entry name" value="Ser/Thr_kinase_AS"/>
</dbReference>
<dbReference type="PROSITE" id="PS00108">
    <property type="entry name" value="PROTEIN_KINASE_ST"/>
    <property type="match status" value="1"/>
</dbReference>
<dbReference type="InterPro" id="IPR051716">
    <property type="entry name" value="Plant_RL_S/T_kinase"/>
</dbReference>
<comment type="subcellular location">
    <subcellularLocation>
        <location evidence="1">Cell membrane</location>
        <topology evidence="1">Single-pass type I membrane protein</topology>
    </subcellularLocation>
</comment>
<comment type="caution">
    <text evidence="25">The sequence shown here is derived from an EMBL/GenBank/DDBJ whole genome shotgun (WGS) entry which is preliminary data.</text>
</comment>
<dbReference type="InterPro" id="IPR032675">
    <property type="entry name" value="LRR_dom_sf"/>
</dbReference>
<proteinExistence type="inferred from homology"/>
<gene>
    <name evidence="25" type="ORF">GOP47_0025024</name>
</gene>
<keyword evidence="26" id="KW-1185">Reference proteome</keyword>
<comment type="similarity">
    <text evidence="2">Belongs to the protein kinase superfamily. Ser/Thr protein kinase family.</text>
</comment>
<keyword evidence="5" id="KW-1003">Cell membrane</keyword>
<evidence type="ECO:0000256" key="16">
    <source>
        <dbReference type="ARBA" id="ARBA00023136"/>
    </source>
</evidence>
<keyword evidence="9 22" id="KW-0812">Transmembrane</keyword>
<dbReference type="InterPro" id="IPR013210">
    <property type="entry name" value="LRR_N_plant-typ"/>
</dbReference>
<dbReference type="InterPro" id="IPR017441">
    <property type="entry name" value="Protein_kinase_ATP_BS"/>
</dbReference>
<evidence type="ECO:0000256" key="8">
    <source>
        <dbReference type="ARBA" id="ARBA00022679"/>
    </source>
</evidence>
<evidence type="ECO:0000256" key="15">
    <source>
        <dbReference type="ARBA" id="ARBA00022989"/>
    </source>
</evidence>
<dbReference type="GO" id="GO:0004674">
    <property type="term" value="F:protein serine/threonine kinase activity"/>
    <property type="evidence" value="ECO:0007669"/>
    <property type="project" value="UniProtKB-KW"/>
</dbReference>
<dbReference type="PANTHER" id="PTHR48053:SF109">
    <property type="entry name" value="PROTEIN KINASE DOMAIN-CONTAINING PROTEIN"/>
    <property type="match status" value="1"/>
</dbReference>
<feature type="binding site" evidence="21">
    <location>
        <position position="944"/>
    </location>
    <ligand>
        <name>ATP</name>
        <dbReference type="ChEBI" id="CHEBI:30616"/>
    </ligand>
</feature>
<keyword evidence="10 23" id="KW-0732">Signal</keyword>
<comment type="catalytic activity">
    <reaction evidence="20">
        <text>L-seryl-[protein] + ATP = O-phospho-L-seryl-[protein] + ADP + H(+)</text>
        <dbReference type="Rhea" id="RHEA:17989"/>
        <dbReference type="Rhea" id="RHEA-COMP:9863"/>
        <dbReference type="Rhea" id="RHEA-COMP:11604"/>
        <dbReference type="ChEBI" id="CHEBI:15378"/>
        <dbReference type="ChEBI" id="CHEBI:29999"/>
        <dbReference type="ChEBI" id="CHEBI:30616"/>
        <dbReference type="ChEBI" id="CHEBI:83421"/>
        <dbReference type="ChEBI" id="CHEBI:456216"/>
        <dbReference type="EC" id="2.7.11.1"/>
    </reaction>
</comment>
<evidence type="ECO:0000256" key="14">
    <source>
        <dbReference type="ARBA" id="ARBA00022840"/>
    </source>
</evidence>
<dbReference type="InterPro" id="IPR003591">
    <property type="entry name" value="Leu-rich_rpt_typical-subtyp"/>
</dbReference>
<keyword evidence="14 21" id="KW-0067">ATP-binding</keyword>
<dbReference type="SUPFAM" id="SSF52058">
    <property type="entry name" value="L domain-like"/>
    <property type="match status" value="2"/>
</dbReference>
<dbReference type="Gene3D" id="1.10.510.10">
    <property type="entry name" value="Transferase(Phosphotransferase) domain 1"/>
    <property type="match status" value="1"/>
</dbReference>
<dbReference type="CDD" id="cd14066">
    <property type="entry name" value="STKc_IRAK"/>
    <property type="match status" value="1"/>
</dbReference>
<keyword evidence="15 22" id="KW-1133">Transmembrane helix</keyword>
<evidence type="ECO:0000313" key="25">
    <source>
        <dbReference type="EMBL" id="KAI5060604.1"/>
    </source>
</evidence>
<dbReference type="OrthoDB" id="2015831at2759"/>
<dbReference type="PRINTS" id="PR00019">
    <property type="entry name" value="LEURICHRPT"/>
</dbReference>
<evidence type="ECO:0000256" key="17">
    <source>
        <dbReference type="ARBA" id="ARBA00023170"/>
    </source>
</evidence>
<dbReference type="GO" id="GO:0005524">
    <property type="term" value="F:ATP binding"/>
    <property type="evidence" value="ECO:0007669"/>
    <property type="project" value="UniProtKB-UniRule"/>
</dbReference>
<dbReference type="SMART" id="SM00220">
    <property type="entry name" value="S_TKc"/>
    <property type="match status" value="1"/>
</dbReference>
<feature type="transmembrane region" description="Helical" evidence="22">
    <location>
        <begin position="827"/>
        <end position="851"/>
    </location>
</feature>
<evidence type="ECO:0000256" key="4">
    <source>
        <dbReference type="ARBA" id="ARBA00012513"/>
    </source>
</evidence>
<dbReference type="Gene3D" id="3.30.1490.310">
    <property type="match status" value="1"/>
</dbReference>
<evidence type="ECO:0000256" key="22">
    <source>
        <dbReference type="SAM" id="Phobius"/>
    </source>
</evidence>
<dbReference type="FunFam" id="3.30.200.20:FF:000150">
    <property type="entry name" value="serine/threonine-protein kinase BRI1-like 2"/>
    <property type="match status" value="1"/>
</dbReference>
<comment type="similarity">
    <text evidence="3">Belongs to the RLP family.</text>
</comment>
<accession>A0A9D4U2W2</accession>
<keyword evidence="18" id="KW-0325">Glycoprotein</keyword>
<evidence type="ECO:0000256" key="18">
    <source>
        <dbReference type="ARBA" id="ARBA00023180"/>
    </source>
</evidence>
<reference evidence="25" key="1">
    <citation type="submission" date="2021-01" db="EMBL/GenBank/DDBJ databases">
        <title>Adiantum capillus-veneris genome.</title>
        <authorList>
            <person name="Fang Y."/>
            <person name="Liao Q."/>
        </authorList>
    </citation>
    <scope>NUCLEOTIDE SEQUENCE</scope>
    <source>
        <strain evidence="25">H3</strain>
        <tissue evidence="25">Leaf</tissue>
    </source>
</reference>
<evidence type="ECO:0000313" key="26">
    <source>
        <dbReference type="Proteomes" id="UP000886520"/>
    </source>
</evidence>
<evidence type="ECO:0000256" key="23">
    <source>
        <dbReference type="SAM" id="SignalP"/>
    </source>
</evidence>
<feature type="domain" description="Protein kinase" evidence="24">
    <location>
        <begin position="915"/>
        <end position="1228"/>
    </location>
</feature>
<evidence type="ECO:0000256" key="10">
    <source>
        <dbReference type="ARBA" id="ARBA00022729"/>
    </source>
</evidence>
<dbReference type="Pfam" id="PF20141">
    <property type="entry name" value="Island"/>
    <property type="match status" value="1"/>
</dbReference>
<evidence type="ECO:0000256" key="20">
    <source>
        <dbReference type="ARBA" id="ARBA00048679"/>
    </source>
</evidence>
<keyword evidence="13" id="KW-0418">Kinase</keyword>
<evidence type="ECO:0000259" key="24">
    <source>
        <dbReference type="PROSITE" id="PS50011"/>
    </source>
</evidence>
<dbReference type="PANTHER" id="PTHR48053">
    <property type="entry name" value="LEUCINE RICH REPEAT FAMILY PROTEIN, EXPRESSED"/>
    <property type="match status" value="1"/>
</dbReference>
<evidence type="ECO:0000256" key="5">
    <source>
        <dbReference type="ARBA" id="ARBA00022475"/>
    </source>
</evidence>
<dbReference type="InterPro" id="IPR001611">
    <property type="entry name" value="Leu-rich_rpt"/>
</dbReference>
<dbReference type="EMBL" id="JABFUD020000024">
    <property type="protein sequence ID" value="KAI5060604.1"/>
    <property type="molecule type" value="Genomic_DNA"/>
</dbReference>
<evidence type="ECO:0000256" key="7">
    <source>
        <dbReference type="ARBA" id="ARBA00022614"/>
    </source>
</evidence>
<feature type="chain" id="PRO_5038453160" description="non-specific serine/threonine protein kinase" evidence="23">
    <location>
        <begin position="21"/>
        <end position="1232"/>
    </location>
</feature>
<dbReference type="FunFam" id="3.80.10.10:FF:000095">
    <property type="entry name" value="LRR receptor-like serine/threonine-protein kinase GSO1"/>
    <property type="match status" value="1"/>
</dbReference>
<evidence type="ECO:0000256" key="21">
    <source>
        <dbReference type="PROSITE-ProRule" id="PRU10141"/>
    </source>
</evidence>
<name>A0A9D4U2W2_ADICA</name>
<dbReference type="FunFam" id="1.10.510.10:FF:000526">
    <property type="entry name" value="serine/threonine-protein kinase BRI1-like 2"/>
    <property type="match status" value="1"/>
</dbReference>
<dbReference type="InterPro" id="IPR011009">
    <property type="entry name" value="Kinase-like_dom_sf"/>
</dbReference>
<dbReference type="Pfam" id="PF08263">
    <property type="entry name" value="LRRNT_2"/>
    <property type="match status" value="1"/>
</dbReference>
<keyword evidence="7" id="KW-0433">Leucine-rich repeat</keyword>
<sequence>MEIRVFRLFILAAFFYSVNASLRPNPTAWSLGHHPDRSRMLAHLADMQVLLEFKQQVQQDPHGILATWMAGSGNAAGACSWHGVTCSPSQRVVKVELGDAHLEGPLMLSTLMVMDMLELVDLSGNHFHGNLTSGAFKTPEGGCGNLQTILLANNMIHGAIPSDLLACGNIQKLDLSHANLTGTVPPTFFLKCGSLEVLDLSNNHLTGRLPDAIGRCAHLQKLNLSFNSLNGELPLDILATSCTDHDQSCSMILPSSLQVLDLTSNNLTGPISDAVFQDCGPVVSLNLSHNSFSGVIPSSIQRCAALEELNLSNNRFEGRLSASLGGLRSIRTLDASCNHLSGVIPNELGYTCATLNHLQLSANNLSGTIPSTLRACASLQTLNLAKNQLSGRFPGDVVSHLQGLEVLALGFNFFTGPLTSQITNCSNLKVLDLSSNKLTGNLVPQLCPLTSSLQNLLLANNGLLGEVPSALANCRKLIVLDLSFNRLDGAIPRELGSISGLESLLMWSNKLTGEIPKELGALSQLKSLVLNNNLLSGPIPLELSNCSVMEWLCLSSNRLSGTIPAFLGAMQHLTILELGNNSLSGPIPPELANGTKFIWIDLNSNFLDGPIPSGLGQHPYGNVTRLHYEFAFVRNLGYKCRGLGILLEFGGINEAALASTPLRSACNLTRLYVEDSLNGDSDFSSIQYLDLSFNMLEGNIPEDMGYLTALQMLSLGHNQLVGPIPASFGHLKSIGVLDLSYNKLEGGVWPLANCSFLVQIDVSNNNLSGNIPTTGQLSTAPVAGFLNNSGLCGEPLPPCRSSSISASDHCRHSASCSAHDRMGVLSWANSIVLGILIAVAFMCMLIVWGLMMRSKRAGKDKDASRLQLSSCHGMNSSTTWNLGGEREPLSINVATFERPLRKLTFAQLIEATNGFSQESLIGVGGFGEVYKAELQDGSVVAIKKLLQSSYQGDREFIAEMETLGKIKHKNLVPLLGYCKVGEERLLVYEYMDGGSLEDMLHGDDNSIGPGGSQQAQKEKLTWEKRKQIAKGAARGLAFLHHNCIPHIIHRDMKSSNVLLDKNLEARVSDFGMARLISALDTHLSVSTLAGTPGYVPPEYCQSFRCTSKGDVYSFGVVLLELLTGRRPTNLLLSSNTTSITYTAAGEQQQQDATAQALQADVSNLVGWVRSHVAAKRALHVLDARLLRASTSADHLQMLQYLRLACDCVEDLPHRRPSMQHVLTMMKELEVAL</sequence>
<comment type="catalytic activity">
    <reaction evidence="19">
        <text>L-threonyl-[protein] + ATP = O-phospho-L-threonyl-[protein] + ADP + H(+)</text>
        <dbReference type="Rhea" id="RHEA:46608"/>
        <dbReference type="Rhea" id="RHEA-COMP:11060"/>
        <dbReference type="Rhea" id="RHEA-COMP:11605"/>
        <dbReference type="ChEBI" id="CHEBI:15378"/>
        <dbReference type="ChEBI" id="CHEBI:30013"/>
        <dbReference type="ChEBI" id="CHEBI:30616"/>
        <dbReference type="ChEBI" id="CHEBI:61977"/>
        <dbReference type="ChEBI" id="CHEBI:456216"/>
        <dbReference type="EC" id="2.7.11.1"/>
    </reaction>
</comment>
<dbReference type="SMART" id="SM00369">
    <property type="entry name" value="LRR_TYP"/>
    <property type="match status" value="6"/>
</dbReference>
<dbReference type="Pfam" id="PF00069">
    <property type="entry name" value="Pkinase"/>
    <property type="match status" value="1"/>
</dbReference>
<evidence type="ECO:0000256" key="11">
    <source>
        <dbReference type="ARBA" id="ARBA00022737"/>
    </source>
</evidence>
<dbReference type="FunFam" id="3.80.10.10:FF:000111">
    <property type="entry name" value="LRR receptor-like serine/threonine-protein kinase ERECTA"/>
    <property type="match status" value="1"/>
</dbReference>
<dbReference type="Gene3D" id="3.30.200.20">
    <property type="entry name" value="Phosphorylase Kinase, domain 1"/>
    <property type="match status" value="1"/>
</dbReference>
<keyword evidence="8" id="KW-0808">Transferase</keyword>